<dbReference type="AlphaFoldDB" id="A0AAW9D1F3"/>
<evidence type="ECO:0000256" key="1">
    <source>
        <dbReference type="SAM" id="MobiDB-lite"/>
    </source>
</evidence>
<feature type="region of interest" description="Disordered" evidence="1">
    <location>
        <begin position="183"/>
        <end position="227"/>
    </location>
</feature>
<sequence>MRRRPAHPRRILIAHHLLLGDTLLLTPLVAKLREQYPDAQIVLACPKAIAPLYASKPFGVEAFAFDPRDGASVKRLLVSGPYDLGIVAGDNRHSWLALGAGCRWIVAHAGDAPAWKNWPVDEPVPYPDAPAAWADFAAALVEGPAPRLYRSSDWPAPQARAPLPAALRDRPYVVLHPGRARQSSAGLRHAGSSSRAASRRKAICPSGAAGRAKSNSWPRSPPIPRSRILRAGSASPIYGTCSRALRRSCAPIPALRISRVSSVCRPSRCSAPATPVSTARAAIGRTRRSSR</sequence>
<dbReference type="PANTHER" id="PTHR30160">
    <property type="entry name" value="TETRAACYLDISACCHARIDE 4'-KINASE-RELATED"/>
    <property type="match status" value="1"/>
</dbReference>
<organism evidence="2 3">
    <name type="scientific">Burkholderia thailandensis</name>
    <dbReference type="NCBI Taxonomy" id="57975"/>
    <lineage>
        <taxon>Bacteria</taxon>
        <taxon>Pseudomonadati</taxon>
        <taxon>Pseudomonadota</taxon>
        <taxon>Betaproteobacteria</taxon>
        <taxon>Burkholderiales</taxon>
        <taxon>Burkholderiaceae</taxon>
        <taxon>Burkholderia</taxon>
        <taxon>pseudomallei group</taxon>
    </lineage>
</organism>
<dbReference type="Gene3D" id="3.40.50.2000">
    <property type="entry name" value="Glycogen Phosphorylase B"/>
    <property type="match status" value="1"/>
</dbReference>
<evidence type="ECO:0000313" key="3">
    <source>
        <dbReference type="Proteomes" id="UP001272137"/>
    </source>
</evidence>
<reference evidence="2" key="1">
    <citation type="submission" date="2018-08" db="EMBL/GenBank/DDBJ databases">
        <title>Identification of Burkholderia cepacia strains that express a Burkholderia pseudomallei-like capsular polysaccharide.</title>
        <authorList>
            <person name="Burtnick M.N."/>
            <person name="Vongsouvath M."/>
            <person name="Newton P."/>
            <person name="Wuthiekanun V."/>
            <person name="Limmathurotsakul D."/>
            <person name="Brett P.J."/>
            <person name="Chantratita N."/>
            <person name="Dance D.A."/>
        </authorList>
    </citation>
    <scope>NUCLEOTIDE SEQUENCE</scope>
    <source>
        <strain evidence="2">SBXCC001</strain>
    </source>
</reference>
<name>A0AAW9D1F3_BURTH</name>
<dbReference type="SUPFAM" id="SSF53756">
    <property type="entry name" value="UDP-Glycosyltransferase/glycogen phosphorylase"/>
    <property type="match status" value="1"/>
</dbReference>
<feature type="region of interest" description="Disordered" evidence="1">
    <location>
        <begin position="269"/>
        <end position="291"/>
    </location>
</feature>
<dbReference type="GO" id="GO:0009244">
    <property type="term" value="P:lipopolysaccharide core region biosynthetic process"/>
    <property type="evidence" value="ECO:0007669"/>
    <property type="project" value="TreeGrafter"/>
</dbReference>
<dbReference type="InterPro" id="IPR051199">
    <property type="entry name" value="LPS_LOS_Heptosyltrfase"/>
</dbReference>
<feature type="compositionally biased region" description="Low complexity" evidence="1">
    <location>
        <begin position="183"/>
        <end position="196"/>
    </location>
</feature>
<dbReference type="GO" id="GO:0005829">
    <property type="term" value="C:cytosol"/>
    <property type="evidence" value="ECO:0007669"/>
    <property type="project" value="TreeGrafter"/>
</dbReference>
<dbReference type="GO" id="GO:0008713">
    <property type="term" value="F:ADP-heptose-lipopolysaccharide heptosyltransferase activity"/>
    <property type="evidence" value="ECO:0007669"/>
    <property type="project" value="TreeGrafter"/>
</dbReference>
<accession>A0AAW9D1F3</accession>
<proteinExistence type="predicted"/>
<gene>
    <name evidence="2" type="ORF">C7S16_2384</name>
</gene>
<evidence type="ECO:0000313" key="2">
    <source>
        <dbReference type="EMBL" id="MDW9256182.1"/>
    </source>
</evidence>
<dbReference type="Proteomes" id="UP001272137">
    <property type="component" value="Unassembled WGS sequence"/>
</dbReference>
<protein>
    <submittedName>
        <fullName evidence="2">ADP-heptose--lipooligosaccharide heptosyltransferase II</fullName>
    </submittedName>
</protein>
<comment type="caution">
    <text evidence="2">The sequence shown here is derived from an EMBL/GenBank/DDBJ whole genome shotgun (WGS) entry which is preliminary data.</text>
</comment>
<dbReference type="EMBL" id="QXCT01000002">
    <property type="protein sequence ID" value="MDW9256182.1"/>
    <property type="molecule type" value="Genomic_DNA"/>
</dbReference>